<dbReference type="InterPro" id="IPR053137">
    <property type="entry name" value="NLR-like"/>
</dbReference>
<dbReference type="InterPro" id="IPR011990">
    <property type="entry name" value="TPR-like_helical_dom_sf"/>
</dbReference>
<dbReference type="GO" id="GO:0005524">
    <property type="term" value="F:ATP binding"/>
    <property type="evidence" value="ECO:0007669"/>
    <property type="project" value="UniProtKB-KW"/>
</dbReference>
<name>A0A1E5NZ73_9ACTN</name>
<evidence type="ECO:0000313" key="2">
    <source>
        <dbReference type="Proteomes" id="UP000095759"/>
    </source>
</evidence>
<sequence length="842" mass="88881">MVGRADSVTHHAAPRAPLSWPRLVGVVPRQADCFQHRDAVDALERAVAGGGTAVLCQVLSGTGGVGKTQLAAHHARTAWQAGAVDLLVWVTATSRDAVLSAYAEAAVTVTDPDDPQRAGLDDPERAAVRFLAWAQSTDRRWLIVLDDVSDPAHLNGTDGRGGDLWPPARPNGRTVVTTRRRDAALPGHLIDVGLFTEGEAVGYLRAKLAAQGRHDDPGQVEELARDLGHLPLALAQAVTYLLDLHLDCATYRVRLADRARTLPDLVPEDSGLPDAHRATVAATWSLSIEHADRLRPTGLARPMLHLVALLDPNGIPATVLTSPPALAYLNEHRTPHSGTDPDASPRAVGEDDAADALRCLQRLSLADHTPNTPHQEVRVHNLVQRATREALSPAVRGRAARACADALYEAWPEVERDTALGQALRANTAALNAHAADALWQPDAHPVLFHTGNSLGHTGLVTAARANFQDLHIAARQNLGPDHPCTLSARHYLAYWRGEAGDVAGAATATAEVLADRLRVLGPDHPDTLTTRHNLAYWRGGGEAGDVAGSAAAFAEVLADRLRVLGPDHPDTLTTRADLTFWRGRAGDAAGAATATAEVLADRLRVLGPDHPDTLTTRHNLAHWRGQAGDAAGAASATGEVLADSLRVLGPDHPATLLARHNLARWRGEAGDAAGAATAFAEVLADSLRALGPDHPATLVTRYYLAHWRGHAGDAAGAATAIAEVLADSLKALGPDHPNILATRHNLALWRGQAGDAAGAATATGEVLADSLRVLGPDHPATLLAQHNLALWRGAGDAAGAAAAITDLLADSLRAPGPDHPHTLLARHSLALWRKQAEWCEP</sequence>
<dbReference type="InterPro" id="IPR027417">
    <property type="entry name" value="P-loop_NTPase"/>
</dbReference>
<dbReference type="Gene3D" id="1.25.40.10">
    <property type="entry name" value="Tetratricopeptide repeat domain"/>
    <property type="match status" value="3"/>
</dbReference>
<dbReference type="PANTHER" id="PTHR46082">
    <property type="entry name" value="ATP/GTP-BINDING PROTEIN-RELATED"/>
    <property type="match status" value="1"/>
</dbReference>
<organism evidence="1 2">
    <name type="scientific">Streptomyces agglomeratus</name>
    <dbReference type="NCBI Taxonomy" id="285458"/>
    <lineage>
        <taxon>Bacteria</taxon>
        <taxon>Bacillati</taxon>
        <taxon>Actinomycetota</taxon>
        <taxon>Actinomycetes</taxon>
        <taxon>Kitasatosporales</taxon>
        <taxon>Streptomycetaceae</taxon>
        <taxon>Streptomyces</taxon>
    </lineage>
</organism>
<dbReference type="Pfam" id="PF13374">
    <property type="entry name" value="TPR_10"/>
    <property type="match status" value="6"/>
</dbReference>
<gene>
    <name evidence="1" type="ORF">AS594_39340</name>
</gene>
<proteinExistence type="predicted"/>
<evidence type="ECO:0000313" key="1">
    <source>
        <dbReference type="EMBL" id="OEJ21588.1"/>
    </source>
</evidence>
<dbReference type="AlphaFoldDB" id="A0A1E5NZ73"/>
<protein>
    <submittedName>
        <fullName evidence="1">ATP-binding protein</fullName>
    </submittedName>
</protein>
<keyword evidence="2" id="KW-1185">Reference proteome</keyword>
<dbReference type="SUPFAM" id="SSF48452">
    <property type="entry name" value="TPR-like"/>
    <property type="match status" value="3"/>
</dbReference>
<dbReference type="Proteomes" id="UP000095759">
    <property type="component" value="Unassembled WGS sequence"/>
</dbReference>
<dbReference type="EMBL" id="MEHJ01000002">
    <property type="protein sequence ID" value="OEJ21588.1"/>
    <property type="molecule type" value="Genomic_DNA"/>
</dbReference>
<comment type="caution">
    <text evidence="1">The sequence shown here is derived from an EMBL/GenBank/DDBJ whole genome shotgun (WGS) entry which is preliminary data.</text>
</comment>
<reference evidence="1 2" key="1">
    <citation type="submission" date="2016-08" db="EMBL/GenBank/DDBJ databases">
        <title>Complete genome sequence of Streptomyces agglomeratus strain 6-3-2, a novel anti-MRSA actinomycete isolated from Wuli of Tebit, China.</title>
        <authorList>
            <person name="Chen X."/>
        </authorList>
    </citation>
    <scope>NUCLEOTIDE SEQUENCE [LARGE SCALE GENOMIC DNA]</scope>
    <source>
        <strain evidence="1 2">6-3-2</strain>
    </source>
</reference>
<dbReference type="PANTHER" id="PTHR46082:SF6">
    <property type="entry name" value="AAA+ ATPASE DOMAIN-CONTAINING PROTEIN-RELATED"/>
    <property type="match status" value="1"/>
</dbReference>
<keyword evidence="1" id="KW-0067">ATP-binding</keyword>
<dbReference type="Gene3D" id="3.40.50.300">
    <property type="entry name" value="P-loop containing nucleotide triphosphate hydrolases"/>
    <property type="match status" value="1"/>
</dbReference>
<dbReference type="SUPFAM" id="SSF52540">
    <property type="entry name" value="P-loop containing nucleoside triphosphate hydrolases"/>
    <property type="match status" value="1"/>
</dbReference>
<accession>A0A1E5NZ73</accession>
<keyword evidence="1" id="KW-0547">Nucleotide-binding</keyword>